<dbReference type="VEuPathDB" id="MicrosporidiaDB:TUBRATIS_16450"/>
<dbReference type="EMBL" id="RCSS01000382">
    <property type="protein sequence ID" value="RVD91880.1"/>
    <property type="molecule type" value="Genomic_DNA"/>
</dbReference>
<gene>
    <name evidence="2" type="ORF">TUBRATIS_16450</name>
</gene>
<accession>A0A437AL06</accession>
<evidence type="ECO:0000313" key="3">
    <source>
        <dbReference type="Proteomes" id="UP000282876"/>
    </source>
</evidence>
<organism evidence="2 3">
    <name type="scientific">Tubulinosema ratisbonensis</name>
    <dbReference type="NCBI Taxonomy" id="291195"/>
    <lineage>
        <taxon>Eukaryota</taxon>
        <taxon>Fungi</taxon>
        <taxon>Fungi incertae sedis</taxon>
        <taxon>Microsporidia</taxon>
        <taxon>Tubulinosematoidea</taxon>
        <taxon>Tubulinosematidae</taxon>
        <taxon>Tubulinosema</taxon>
    </lineage>
</organism>
<keyword evidence="3" id="KW-1185">Reference proteome</keyword>
<evidence type="ECO:0000313" key="2">
    <source>
        <dbReference type="EMBL" id="RVD91880.1"/>
    </source>
</evidence>
<evidence type="ECO:0000256" key="1">
    <source>
        <dbReference type="SAM" id="MobiDB-lite"/>
    </source>
</evidence>
<feature type="compositionally biased region" description="Low complexity" evidence="1">
    <location>
        <begin position="1"/>
        <end position="15"/>
    </location>
</feature>
<reference evidence="2 3" key="1">
    <citation type="submission" date="2018-10" db="EMBL/GenBank/DDBJ databases">
        <title>Draft genome sequence of the microsporidian Tubulinosema ratisbonensis.</title>
        <authorList>
            <person name="Polonais V."/>
            <person name="Peyretaillade E."/>
            <person name="Niehus S."/>
            <person name="Wawrzyniak I."/>
            <person name="Franchet A."/>
            <person name="Gaspin C."/>
            <person name="Reichstadt M."/>
            <person name="Belser C."/>
            <person name="Labadie K."/>
            <person name="Delbac F."/>
            <person name="Ferrandon D."/>
        </authorList>
    </citation>
    <scope>NUCLEOTIDE SEQUENCE [LARGE SCALE GENOMIC DNA]</scope>
    <source>
        <strain evidence="2 3">Franzen</strain>
    </source>
</reference>
<name>A0A437AL06_9MICR</name>
<sequence>MKTMMNNTQNVTNQTIEPLKDRKVLNINKPKDKSSDTTKDKQESGNENKNHEKIKNLCLKKKDFTILNALLQSDTIENSDKTKLPQRKFTKLEDYKMFRKTSKNRKKTDEIKEFIENGKVSKLVNKFEMIGKYDMPRENLLVCTNTLRIEEEINTPTTSLSNTIKEKEKIQQQENNVINFSNELKIDVKEKIDKINEKSSLNKKIVKEKKKNEEKSLIKNETKEIIHEEKNNLKKENISFAAKIRNIFSA</sequence>
<dbReference type="Proteomes" id="UP000282876">
    <property type="component" value="Unassembled WGS sequence"/>
</dbReference>
<protein>
    <submittedName>
        <fullName evidence="2">Uncharacterized protein</fullName>
    </submittedName>
</protein>
<feature type="region of interest" description="Disordered" evidence="1">
    <location>
        <begin position="1"/>
        <end position="52"/>
    </location>
</feature>
<feature type="compositionally biased region" description="Basic and acidic residues" evidence="1">
    <location>
        <begin position="18"/>
        <end position="52"/>
    </location>
</feature>
<comment type="caution">
    <text evidence="2">The sequence shown here is derived from an EMBL/GenBank/DDBJ whole genome shotgun (WGS) entry which is preliminary data.</text>
</comment>
<dbReference type="AlphaFoldDB" id="A0A437AL06"/>
<proteinExistence type="predicted"/>